<dbReference type="InterPro" id="IPR036188">
    <property type="entry name" value="FAD/NAD-bd_sf"/>
</dbReference>
<reference evidence="8" key="1">
    <citation type="submission" date="2019-06" db="EMBL/GenBank/DDBJ databases">
        <title>Draft genome sequence of the griseofulvin-producing fungus Xylaria cubensis strain G536.</title>
        <authorList>
            <person name="Mead M.E."/>
            <person name="Raja H.A."/>
            <person name="Steenwyk J.L."/>
            <person name="Knowles S.L."/>
            <person name="Oberlies N.H."/>
            <person name="Rokas A."/>
        </authorList>
    </citation>
    <scope>NUCLEOTIDE SEQUENCE [LARGE SCALE GENOMIC DNA]</scope>
    <source>
        <strain evidence="8">G536</strain>
    </source>
</reference>
<dbReference type="PANTHER" id="PTHR10961">
    <property type="entry name" value="PEROXISOMAL SARCOSINE OXIDASE"/>
    <property type="match status" value="1"/>
</dbReference>
<dbReference type="PANTHER" id="PTHR10961:SF37">
    <property type="entry name" value="FAD DEPENDENT OXIDOREDUCTASE DOMAIN-CONTAINING PROTEIN"/>
    <property type="match status" value="1"/>
</dbReference>
<dbReference type="SUPFAM" id="SSF51905">
    <property type="entry name" value="FAD/NAD(P)-binding domain"/>
    <property type="match status" value="1"/>
</dbReference>
<dbReference type="Gene3D" id="3.50.50.60">
    <property type="entry name" value="FAD/NAD(P)-binding domain"/>
    <property type="match status" value="1"/>
</dbReference>
<evidence type="ECO:0000313" key="7">
    <source>
        <dbReference type="EMBL" id="TRX93957.1"/>
    </source>
</evidence>
<dbReference type="Pfam" id="PF01266">
    <property type="entry name" value="DAO"/>
    <property type="match status" value="1"/>
</dbReference>
<sequence length="573" mass="63565">MGLASIGDEATIRFRMTKILTRLNGLNWKSFIYQPENWVQPTTSTVIESSDEGSTPVNVVKAVNAINAMRPGLVGAGVFGTSTALHLKSKYPDAVVTLIDRHDPDAPTRPAASWDWNKVVRADYRDITYCRIALEAQDKWRTSSLWSPYYHETGIYWISRTGFAQQVVDNFKALSRDAELYALPVQEARKLYGGIFDSADYEGVDKVLINKTSGWAAAKDALQAGIKRAINLGVKFVTAEVDQLEFDYEHCCVGVRVDDGSTVTADRTILCTGAFTPVLLERSADKISRDALRPKGRMIAAGVTTGLVTLDEKTLKTFEDMPVCIQENPTHRGPSNGTLPPNNENQLKFWGQSIFQFPQGTPTFSQPPTGSDYQQWEVPETLKTDVAVASEATFGKRGANWKIHTHRICWDCVTPNDDFIISPHSASTGLFIATCGSFHGWKFLPVIGDYVVQMLDDTLEPDLKKKWAWDRPIPKTPGREWPRLYLSSVLPVARNIVFGTITKAQLGNSISAALVIVTEALGQPLMSYCITPDFGLSAKYHGLTRAELDFKLPNQPEVHVRNSTTRRVSLAMT</sequence>
<keyword evidence="8" id="KW-1185">Reference proteome</keyword>
<comment type="cofactor">
    <cofactor evidence="1">
        <name>FAD</name>
        <dbReference type="ChEBI" id="CHEBI:57692"/>
    </cofactor>
</comment>
<dbReference type="AlphaFoldDB" id="A0A553I1A9"/>
<dbReference type="GO" id="GO:0050660">
    <property type="term" value="F:flavin adenine dinucleotide binding"/>
    <property type="evidence" value="ECO:0007669"/>
    <property type="project" value="InterPro"/>
</dbReference>
<evidence type="ECO:0000313" key="8">
    <source>
        <dbReference type="Proteomes" id="UP000319160"/>
    </source>
</evidence>
<proteinExistence type="inferred from homology"/>
<protein>
    <recommendedName>
        <fullName evidence="6">FAD dependent oxidoreductase domain-containing protein</fullName>
    </recommendedName>
</protein>
<evidence type="ECO:0000256" key="1">
    <source>
        <dbReference type="ARBA" id="ARBA00001974"/>
    </source>
</evidence>
<dbReference type="GO" id="GO:0051698">
    <property type="term" value="F:saccharopine oxidase activity"/>
    <property type="evidence" value="ECO:0007669"/>
    <property type="project" value="TreeGrafter"/>
</dbReference>
<organism evidence="7 8">
    <name type="scientific">Xylaria flabelliformis</name>
    <dbReference type="NCBI Taxonomy" id="2512241"/>
    <lineage>
        <taxon>Eukaryota</taxon>
        <taxon>Fungi</taxon>
        <taxon>Dikarya</taxon>
        <taxon>Ascomycota</taxon>
        <taxon>Pezizomycotina</taxon>
        <taxon>Sordariomycetes</taxon>
        <taxon>Xylariomycetidae</taxon>
        <taxon>Xylariales</taxon>
        <taxon>Xylariaceae</taxon>
        <taxon>Xylaria</taxon>
    </lineage>
</organism>
<evidence type="ECO:0000256" key="3">
    <source>
        <dbReference type="ARBA" id="ARBA00022630"/>
    </source>
</evidence>
<dbReference type="OrthoDB" id="2219495at2759"/>
<keyword evidence="3" id="KW-0285">Flavoprotein</keyword>
<evidence type="ECO:0000256" key="4">
    <source>
        <dbReference type="ARBA" id="ARBA00022827"/>
    </source>
</evidence>
<name>A0A553I1A9_9PEZI</name>
<dbReference type="STRING" id="2512241.A0A553I1A9"/>
<dbReference type="GO" id="GO:0008115">
    <property type="term" value="F:sarcosine oxidase activity"/>
    <property type="evidence" value="ECO:0007669"/>
    <property type="project" value="TreeGrafter"/>
</dbReference>
<dbReference type="Gene3D" id="3.30.9.10">
    <property type="entry name" value="D-Amino Acid Oxidase, subunit A, domain 2"/>
    <property type="match status" value="1"/>
</dbReference>
<dbReference type="InterPro" id="IPR045170">
    <property type="entry name" value="MTOX"/>
</dbReference>
<dbReference type="InterPro" id="IPR006076">
    <property type="entry name" value="FAD-dep_OxRdtase"/>
</dbReference>
<keyword evidence="5" id="KW-0560">Oxidoreductase</keyword>
<evidence type="ECO:0000259" key="6">
    <source>
        <dbReference type="Pfam" id="PF01266"/>
    </source>
</evidence>
<keyword evidence="4" id="KW-0274">FAD</keyword>
<gene>
    <name evidence="7" type="ORF">FHL15_005035</name>
</gene>
<feature type="domain" description="FAD dependent oxidoreductase" evidence="6">
    <location>
        <begin position="74"/>
        <end position="454"/>
    </location>
</feature>
<dbReference type="Proteomes" id="UP000319160">
    <property type="component" value="Unassembled WGS sequence"/>
</dbReference>
<evidence type="ECO:0000256" key="2">
    <source>
        <dbReference type="ARBA" id="ARBA00010989"/>
    </source>
</evidence>
<comment type="caution">
    <text evidence="7">The sequence shown here is derived from an EMBL/GenBank/DDBJ whole genome shotgun (WGS) entry which is preliminary data.</text>
</comment>
<accession>A0A553I1A9</accession>
<evidence type="ECO:0000256" key="5">
    <source>
        <dbReference type="ARBA" id="ARBA00023002"/>
    </source>
</evidence>
<dbReference type="EMBL" id="VFLP01000025">
    <property type="protein sequence ID" value="TRX93957.1"/>
    <property type="molecule type" value="Genomic_DNA"/>
</dbReference>
<comment type="similarity">
    <text evidence="2">Belongs to the MSOX/MTOX family.</text>
</comment>